<evidence type="ECO:0000313" key="3">
    <source>
        <dbReference type="EMBL" id="MBY0098753.1"/>
    </source>
</evidence>
<dbReference type="EMBL" id="JACWFH010000027">
    <property type="protein sequence ID" value="MBY0098753.1"/>
    <property type="molecule type" value="Genomic_DNA"/>
</dbReference>
<reference evidence="3 4" key="1">
    <citation type="submission" date="2020-07" db="EMBL/GenBank/DDBJ databases">
        <title>Fungal Genomes of the International Space Station.</title>
        <authorList>
            <person name="Seuylemezian A."/>
            <person name="Singh N.K."/>
            <person name="Wood J."/>
            <person name="Venkateswaran K."/>
        </authorList>
    </citation>
    <scope>NUCLEOTIDE SEQUENCE [LARGE SCALE GENOMIC DNA]</scope>
    <source>
        <strain evidence="3 4">PL-B2</strain>
    </source>
</reference>
<feature type="compositionally biased region" description="Basic residues" evidence="1">
    <location>
        <begin position="8"/>
        <end position="21"/>
    </location>
</feature>
<sequence>MRENQKDLRKRIERAKEKSKHAAQMNAYEENQAEDELGNDEVQQGNGGQILEQWKAQDGVPNDKGQVFHGKKLKGMKRLGYLAIAIGVMAMFFTDTATVDTSESAKNALENQVSTSISAGVVLLQEDENLGAQDYTITHSSDADETKIWVWDYAAEDGDYVQVLIDGTPISESFMIQHQPKEFMVPSTGSVQIKGIRDGGGGITYAVRYDMNGTSYFNTAPEGEFNTYELVKE</sequence>
<evidence type="ECO:0008006" key="5">
    <source>
        <dbReference type="Google" id="ProtNLM"/>
    </source>
</evidence>
<feature type="transmembrane region" description="Helical" evidence="2">
    <location>
        <begin position="79"/>
        <end position="99"/>
    </location>
</feature>
<dbReference type="RefSeq" id="WP_221874974.1">
    <property type="nucleotide sequence ID" value="NZ_JACWFH010000027.1"/>
</dbReference>
<evidence type="ECO:0000256" key="1">
    <source>
        <dbReference type="SAM" id="MobiDB-lite"/>
    </source>
</evidence>
<keyword evidence="2" id="KW-0472">Membrane</keyword>
<protein>
    <recommendedName>
        <fullName evidence="5">DUF4367 domain-containing protein</fullName>
    </recommendedName>
</protein>
<proteinExistence type="predicted"/>
<keyword evidence="2" id="KW-0812">Transmembrane</keyword>
<keyword evidence="2" id="KW-1133">Transmembrane helix</keyword>
<evidence type="ECO:0000256" key="2">
    <source>
        <dbReference type="SAM" id="Phobius"/>
    </source>
</evidence>
<feature type="region of interest" description="Disordered" evidence="1">
    <location>
        <begin position="1"/>
        <end position="44"/>
    </location>
</feature>
<gene>
    <name evidence="3" type="ORF">H0185_18470</name>
</gene>
<keyword evidence="4" id="KW-1185">Reference proteome</keyword>
<comment type="caution">
    <text evidence="3">The sequence shown here is derived from an EMBL/GenBank/DDBJ whole genome shotgun (WGS) entry which is preliminary data.</text>
</comment>
<evidence type="ECO:0000313" key="4">
    <source>
        <dbReference type="Proteomes" id="UP000769780"/>
    </source>
</evidence>
<dbReference type="Proteomes" id="UP000769780">
    <property type="component" value="Unassembled WGS sequence"/>
</dbReference>
<accession>A0ABS7K964</accession>
<name>A0ABS7K964_9BACI</name>
<organism evidence="3 4">
    <name type="scientific">Mesobacillus maritimus</name>
    <dbReference type="NCBI Taxonomy" id="1643336"/>
    <lineage>
        <taxon>Bacteria</taxon>
        <taxon>Bacillati</taxon>
        <taxon>Bacillota</taxon>
        <taxon>Bacilli</taxon>
        <taxon>Bacillales</taxon>
        <taxon>Bacillaceae</taxon>
        <taxon>Mesobacillus</taxon>
    </lineage>
</organism>